<name>A0A0F9U7D4_9ZZZZ</name>
<dbReference type="EMBL" id="LAZR01001163">
    <property type="protein sequence ID" value="KKN49553.1"/>
    <property type="molecule type" value="Genomic_DNA"/>
</dbReference>
<comment type="caution">
    <text evidence="1">The sequence shown here is derived from an EMBL/GenBank/DDBJ whole genome shotgun (WGS) entry which is preliminary data.</text>
</comment>
<accession>A0A0F9U7D4</accession>
<reference evidence="1" key="1">
    <citation type="journal article" date="2015" name="Nature">
        <title>Complex archaea that bridge the gap between prokaryotes and eukaryotes.</title>
        <authorList>
            <person name="Spang A."/>
            <person name="Saw J.H."/>
            <person name="Jorgensen S.L."/>
            <person name="Zaremba-Niedzwiedzka K."/>
            <person name="Martijn J."/>
            <person name="Lind A.E."/>
            <person name="van Eijk R."/>
            <person name="Schleper C."/>
            <person name="Guy L."/>
            <person name="Ettema T.J."/>
        </authorList>
    </citation>
    <scope>NUCLEOTIDE SEQUENCE</scope>
</reference>
<sequence>MNDPKFKSLKEIDKILKSKEFKKQADLIEKQNKELLASTKIDRNKLNISFDI</sequence>
<protein>
    <submittedName>
        <fullName evidence="1">Uncharacterized protein</fullName>
    </submittedName>
</protein>
<dbReference type="AlphaFoldDB" id="A0A0F9U7D4"/>
<gene>
    <name evidence="1" type="ORF">LCGC14_0641810</name>
</gene>
<organism evidence="1">
    <name type="scientific">marine sediment metagenome</name>
    <dbReference type="NCBI Taxonomy" id="412755"/>
    <lineage>
        <taxon>unclassified sequences</taxon>
        <taxon>metagenomes</taxon>
        <taxon>ecological metagenomes</taxon>
    </lineage>
</organism>
<proteinExistence type="predicted"/>
<evidence type="ECO:0000313" key="1">
    <source>
        <dbReference type="EMBL" id="KKN49553.1"/>
    </source>
</evidence>